<gene>
    <name evidence="8" type="ORF">SEV965_LOCUS32323</name>
</gene>
<reference evidence="8" key="1">
    <citation type="submission" date="2021-02" db="EMBL/GenBank/DDBJ databases">
        <authorList>
            <person name="Nowell W R."/>
        </authorList>
    </citation>
    <scope>NUCLEOTIDE SEQUENCE</scope>
</reference>
<dbReference type="GO" id="GO:0000428">
    <property type="term" value="C:DNA-directed RNA polymerase complex"/>
    <property type="evidence" value="ECO:0007669"/>
    <property type="project" value="UniProtKB-KW"/>
</dbReference>
<dbReference type="FunFam" id="3.90.1100.10:FF:000003">
    <property type="entry name" value="DNA-directed RNA polymerase subunit beta"/>
    <property type="match status" value="1"/>
</dbReference>
<evidence type="ECO:0000256" key="4">
    <source>
        <dbReference type="ARBA" id="ARBA00022679"/>
    </source>
</evidence>
<keyword evidence="4" id="KW-0808">Transferase</keyword>
<dbReference type="EC" id="2.7.7.6" evidence="2"/>
<comment type="similarity">
    <text evidence="1">Belongs to the RNA polymerase beta chain family.</text>
</comment>
<sequence length="247" mass="28551">MYSSNDQSQNENDDDGDITTELWQEACWTVISSYFDEKGLVRQQLDSFDEFIQMSVQRIVEDSRPIEFQAQAQYITALKETPAKYTFKFEQIYLSKPIHRADEGTVYLWPNEARLRNLTYAAPLYVDVKRTTIKENEPPIEKKFDKLHIGDIPIMLRSAYCLLSEMTDRDLTELNECPLDPGGYFIINGSEKVLIAQEKMATNTVYVFSMKDSKYAYKCEVRSVLENSSRPTSTLWVNLMAKGAQLQ</sequence>
<dbReference type="InterPro" id="IPR007644">
    <property type="entry name" value="RNA_pol_bsu_protrusion"/>
</dbReference>
<evidence type="ECO:0000313" key="8">
    <source>
        <dbReference type="EMBL" id="CAF1421405.1"/>
    </source>
</evidence>
<evidence type="ECO:0000256" key="3">
    <source>
        <dbReference type="ARBA" id="ARBA00022478"/>
    </source>
</evidence>
<keyword evidence="6" id="KW-0804">Transcription</keyword>
<evidence type="ECO:0000256" key="6">
    <source>
        <dbReference type="ARBA" id="ARBA00023163"/>
    </source>
</evidence>
<dbReference type="GO" id="GO:0006351">
    <property type="term" value="P:DNA-templated transcription"/>
    <property type="evidence" value="ECO:0007669"/>
    <property type="project" value="InterPro"/>
</dbReference>
<evidence type="ECO:0000256" key="1">
    <source>
        <dbReference type="ARBA" id="ARBA00006835"/>
    </source>
</evidence>
<proteinExistence type="inferred from homology"/>
<dbReference type="InterPro" id="IPR015712">
    <property type="entry name" value="DNA-dir_RNA_pol_su2"/>
</dbReference>
<evidence type="ECO:0000256" key="2">
    <source>
        <dbReference type="ARBA" id="ARBA00012418"/>
    </source>
</evidence>
<dbReference type="EMBL" id="CAJNOU010003999">
    <property type="protein sequence ID" value="CAF1421405.1"/>
    <property type="molecule type" value="Genomic_DNA"/>
</dbReference>
<evidence type="ECO:0000259" key="7">
    <source>
        <dbReference type="Pfam" id="PF04563"/>
    </source>
</evidence>
<dbReference type="GO" id="GO:0032549">
    <property type="term" value="F:ribonucleoside binding"/>
    <property type="evidence" value="ECO:0007669"/>
    <property type="project" value="InterPro"/>
</dbReference>
<evidence type="ECO:0000256" key="5">
    <source>
        <dbReference type="ARBA" id="ARBA00022695"/>
    </source>
</evidence>
<dbReference type="Gene3D" id="3.90.1100.10">
    <property type="match status" value="1"/>
</dbReference>
<dbReference type="PANTHER" id="PTHR20856">
    <property type="entry name" value="DNA-DIRECTED RNA POLYMERASE I SUBUNIT 2"/>
    <property type="match status" value="1"/>
</dbReference>
<dbReference type="Pfam" id="PF04563">
    <property type="entry name" value="RNA_pol_Rpb2_1"/>
    <property type="match status" value="1"/>
</dbReference>
<dbReference type="GO" id="GO:0003899">
    <property type="term" value="F:DNA-directed RNA polymerase activity"/>
    <property type="evidence" value="ECO:0007669"/>
    <property type="project" value="UniProtKB-EC"/>
</dbReference>
<dbReference type="AlphaFoldDB" id="A0A815MEC8"/>
<keyword evidence="3" id="KW-0240">DNA-directed RNA polymerase</keyword>
<evidence type="ECO:0000313" key="9">
    <source>
        <dbReference type="Proteomes" id="UP000663889"/>
    </source>
</evidence>
<feature type="domain" description="RNA polymerase beta subunit protrusion" evidence="7">
    <location>
        <begin position="39"/>
        <end position="226"/>
    </location>
</feature>
<dbReference type="Proteomes" id="UP000663889">
    <property type="component" value="Unassembled WGS sequence"/>
</dbReference>
<comment type="caution">
    <text evidence="8">The sequence shown here is derived from an EMBL/GenBank/DDBJ whole genome shotgun (WGS) entry which is preliminary data.</text>
</comment>
<organism evidence="8 9">
    <name type="scientific">Rotaria sordida</name>
    <dbReference type="NCBI Taxonomy" id="392033"/>
    <lineage>
        <taxon>Eukaryota</taxon>
        <taxon>Metazoa</taxon>
        <taxon>Spiralia</taxon>
        <taxon>Gnathifera</taxon>
        <taxon>Rotifera</taxon>
        <taxon>Eurotatoria</taxon>
        <taxon>Bdelloidea</taxon>
        <taxon>Philodinida</taxon>
        <taxon>Philodinidae</taxon>
        <taxon>Rotaria</taxon>
    </lineage>
</organism>
<dbReference type="GO" id="GO:0003677">
    <property type="term" value="F:DNA binding"/>
    <property type="evidence" value="ECO:0007669"/>
    <property type="project" value="InterPro"/>
</dbReference>
<protein>
    <recommendedName>
        <fullName evidence="2">DNA-directed RNA polymerase</fullName>
        <ecNumber evidence="2">2.7.7.6</ecNumber>
    </recommendedName>
</protein>
<keyword evidence="5" id="KW-0548">Nucleotidyltransferase</keyword>
<dbReference type="SUPFAM" id="SSF64484">
    <property type="entry name" value="beta and beta-prime subunits of DNA dependent RNA-polymerase"/>
    <property type="match status" value="1"/>
</dbReference>
<accession>A0A815MEC8</accession>
<name>A0A815MEC8_9BILA</name>